<dbReference type="GO" id="GO:0009051">
    <property type="term" value="P:pentose-phosphate shunt, oxidative branch"/>
    <property type="evidence" value="ECO:0007669"/>
    <property type="project" value="TreeGrafter"/>
</dbReference>
<dbReference type="InterPro" id="IPR022675">
    <property type="entry name" value="G6P_DH_C"/>
</dbReference>
<dbReference type="AlphaFoldDB" id="A0A0R1GTC2"/>
<evidence type="ECO:0000256" key="3">
    <source>
        <dbReference type="ARBA" id="ARBA00022526"/>
    </source>
</evidence>
<dbReference type="InterPro" id="IPR001282">
    <property type="entry name" value="G6P_DH"/>
</dbReference>
<dbReference type="SUPFAM" id="SSF51735">
    <property type="entry name" value="NAD(P)-binding Rossmann-fold domains"/>
    <property type="match status" value="1"/>
</dbReference>
<evidence type="ECO:0000256" key="4">
    <source>
        <dbReference type="ARBA" id="ARBA00022857"/>
    </source>
</evidence>
<dbReference type="EMBL" id="AZCV01000005">
    <property type="protein sequence ID" value="KRK37414.1"/>
    <property type="molecule type" value="Genomic_DNA"/>
</dbReference>
<dbReference type="PROSITE" id="PS00069">
    <property type="entry name" value="G6P_DEHYDROGENASE"/>
    <property type="match status" value="1"/>
</dbReference>
<feature type="domain" description="Glucose-6-phosphate dehydrogenase C-terminal" evidence="9">
    <location>
        <begin position="197"/>
        <end position="483"/>
    </location>
</feature>
<protein>
    <recommendedName>
        <fullName evidence="7">Glucose-6-phosphate 1-dehydrogenase</fullName>
        <shortName evidence="7">G6PD</shortName>
        <ecNumber evidence="7">1.1.1.49</ecNumber>
    </recommendedName>
</protein>
<evidence type="ECO:0000259" key="8">
    <source>
        <dbReference type="Pfam" id="PF00479"/>
    </source>
</evidence>
<evidence type="ECO:0000259" key="9">
    <source>
        <dbReference type="Pfam" id="PF02781"/>
    </source>
</evidence>
<dbReference type="PRINTS" id="PR00079">
    <property type="entry name" value="G6PDHDRGNASE"/>
</dbReference>
<feature type="binding site" evidence="7">
    <location>
        <position position="343"/>
    </location>
    <ligand>
        <name>substrate</name>
    </ligand>
</feature>
<dbReference type="GO" id="GO:0004345">
    <property type="term" value="F:glucose-6-phosphate dehydrogenase activity"/>
    <property type="evidence" value="ECO:0007669"/>
    <property type="project" value="UniProtKB-UniRule"/>
</dbReference>
<evidence type="ECO:0000313" key="10">
    <source>
        <dbReference type="EMBL" id="KRK37414.1"/>
    </source>
</evidence>
<keyword evidence="11" id="KW-1185">Reference proteome</keyword>
<sequence length="484" mass="54972">MDKRGTMMQTEISTTFIIFGGSGDLAHRKLYPALFNLYKRGFIKEHFAVIGTARRPWSHEYFQNIVTEAIEESTNDTTGVTEFASHFYYQSHDVTDTEHYKALNQLSDQLEEKYQTHGNRIFYMAMSPRFFGTIATHIHDEHILGRGFNRLIIEKPFGNNLESATVLNKQINASFDEEDVYRIDHYLGKEMIQDILPLRFSNPIMKAIWNADNIASIQITLAEQLGVEARGGYYETAGALRDMVQNHIFQIATVLAMPEPKNLTAHEIHESKQAVLNSLVEPDAAELAHDFVRGQYAGDEDTLAYVAENQVSPDSSTETFIAGKIKFGVGPLAGVPIYIRTGKRMAVKQSVVNIIFKNTTNLYDDASQNVLTLEIDPTNTISLVLNGKRVAHAGLKEQRLIYEYEEHIKDDVPDAYERLIGDALVADCTNFTNWHELKSSWQYIDRIEQFWAQAGKKGLHQYPPFCMGPKEANQIFESATDKWI</sequence>
<dbReference type="Pfam" id="PF00479">
    <property type="entry name" value="G6PD_N"/>
    <property type="match status" value="1"/>
</dbReference>
<dbReference type="EC" id="1.1.1.49" evidence="7"/>
<feature type="binding site" evidence="7">
    <location>
        <position position="155"/>
    </location>
    <ligand>
        <name>NADP(+)</name>
        <dbReference type="ChEBI" id="CHEBI:58349"/>
    </ligand>
</feature>
<organism evidence="10 11">
    <name type="scientific">Amylolactobacillus amylotrophicus DSM 20534</name>
    <dbReference type="NCBI Taxonomy" id="1423722"/>
    <lineage>
        <taxon>Bacteria</taxon>
        <taxon>Bacillati</taxon>
        <taxon>Bacillota</taxon>
        <taxon>Bacilli</taxon>
        <taxon>Lactobacillales</taxon>
        <taxon>Lactobacillaceae</taxon>
        <taxon>Amylolactobacillus</taxon>
    </lineage>
</organism>
<dbReference type="PATRIC" id="fig|1423722.3.peg.1317"/>
<evidence type="ECO:0000256" key="5">
    <source>
        <dbReference type="ARBA" id="ARBA00023002"/>
    </source>
</evidence>
<feature type="binding site" evidence="7">
    <location>
        <position position="185"/>
    </location>
    <ligand>
        <name>substrate</name>
    </ligand>
</feature>
<feature type="binding site" evidence="7">
    <location>
        <position position="189"/>
    </location>
    <ligand>
        <name>substrate</name>
    </ligand>
</feature>
<feature type="binding site" evidence="7">
    <location>
        <position position="223"/>
    </location>
    <ligand>
        <name>substrate</name>
    </ligand>
</feature>
<dbReference type="PANTHER" id="PTHR23429">
    <property type="entry name" value="GLUCOSE-6-PHOSPHATE 1-DEHYDROGENASE G6PD"/>
    <property type="match status" value="1"/>
</dbReference>
<dbReference type="PANTHER" id="PTHR23429:SF0">
    <property type="entry name" value="GLUCOSE-6-PHOSPHATE 1-DEHYDROGENASE"/>
    <property type="match status" value="1"/>
</dbReference>
<feature type="domain" description="Glucose-6-phosphate dehydrogenase NAD-binding" evidence="8">
    <location>
        <begin position="17"/>
        <end position="193"/>
    </location>
</feature>
<comment type="caution">
    <text evidence="7">Lacks conserved residue(s) required for the propagation of feature annotation.</text>
</comment>
<evidence type="ECO:0000256" key="2">
    <source>
        <dbReference type="ARBA" id="ARBA00009975"/>
    </source>
</evidence>
<dbReference type="Pfam" id="PF02781">
    <property type="entry name" value="G6PD_C"/>
    <property type="match status" value="1"/>
</dbReference>
<comment type="catalytic activity">
    <reaction evidence="7">
        <text>D-glucose 6-phosphate + NADP(+) = 6-phospho-D-glucono-1,5-lactone + NADPH + H(+)</text>
        <dbReference type="Rhea" id="RHEA:15841"/>
        <dbReference type="ChEBI" id="CHEBI:15378"/>
        <dbReference type="ChEBI" id="CHEBI:57783"/>
        <dbReference type="ChEBI" id="CHEBI:57955"/>
        <dbReference type="ChEBI" id="CHEBI:58349"/>
        <dbReference type="ChEBI" id="CHEBI:61548"/>
        <dbReference type="EC" id="1.1.1.49"/>
    </reaction>
</comment>
<keyword evidence="6 7" id="KW-0119">Carbohydrate metabolism</keyword>
<dbReference type="HAMAP" id="MF_00966">
    <property type="entry name" value="G6PD"/>
    <property type="match status" value="1"/>
</dbReference>
<accession>A0A0R1GTC2</accession>
<comment type="function">
    <text evidence="7">Catalyzes the oxidation of glucose 6-phosphate to 6-phosphogluconolactone.</text>
</comment>
<dbReference type="Gene3D" id="3.30.360.10">
    <property type="entry name" value="Dihydrodipicolinate Reductase, domain 2"/>
    <property type="match status" value="1"/>
</dbReference>
<dbReference type="InterPro" id="IPR019796">
    <property type="entry name" value="G6P_DH_AS"/>
</dbReference>
<feature type="binding site" evidence="7">
    <location>
        <position position="242"/>
    </location>
    <ligand>
        <name>substrate</name>
    </ligand>
</feature>
<comment type="pathway">
    <text evidence="1 7">Carbohydrate degradation; pentose phosphate pathway; D-ribulose 5-phosphate from D-glucose 6-phosphate (oxidative stage): step 1/3.</text>
</comment>
<dbReference type="PIRSF" id="PIRSF000110">
    <property type="entry name" value="G6PD"/>
    <property type="match status" value="1"/>
</dbReference>
<reference evidence="10 11" key="1">
    <citation type="journal article" date="2015" name="Genome Announc.">
        <title>Expanding the biotechnology potential of lactobacilli through comparative genomics of 213 strains and associated genera.</title>
        <authorList>
            <person name="Sun Z."/>
            <person name="Harris H.M."/>
            <person name="McCann A."/>
            <person name="Guo C."/>
            <person name="Argimon S."/>
            <person name="Zhang W."/>
            <person name="Yang X."/>
            <person name="Jeffery I.B."/>
            <person name="Cooney J.C."/>
            <person name="Kagawa T.F."/>
            <person name="Liu W."/>
            <person name="Song Y."/>
            <person name="Salvetti E."/>
            <person name="Wrobel A."/>
            <person name="Rasinkangas P."/>
            <person name="Parkhill J."/>
            <person name="Rea M.C."/>
            <person name="O'Sullivan O."/>
            <person name="Ritari J."/>
            <person name="Douillard F.P."/>
            <person name="Paul Ross R."/>
            <person name="Yang R."/>
            <person name="Briner A.E."/>
            <person name="Felis G.E."/>
            <person name="de Vos W.M."/>
            <person name="Barrangou R."/>
            <person name="Klaenhammer T.R."/>
            <person name="Caufield P.W."/>
            <person name="Cui Y."/>
            <person name="Zhang H."/>
            <person name="O'Toole P.W."/>
        </authorList>
    </citation>
    <scope>NUCLEOTIDE SEQUENCE [LARGE SCALE GENOMIC DNA]</scope>
    <source>
        <strain evidence="10 11">DSM 20534</strain>
    </source>
</reference>
<dbReference type="UniPathway" id="UPA00115">
    <property type="reaction ID" value="UER00408"/>
</dbReference>
<comment type="similarity">
    <text evidence="2 7">Belongs to the glucose-6-phosphate dehydrogenase family.</text>
</comment>
<keyword evidence="4 7" id="KW-0521">NADP</keyword>
<feature type="binding site" evidence="7">
    <location>
        <begin position="93"/>
        <end position="94"/>
    </location>
    <ligand>
        <name>NADP(+)</name>
        <dbReference type="ChEBI" id="CHEBI:58349"/>
    </ligand>
</feature>
<comment type="caution">
    <text evidence="10">The sequence shown here is derived from an EMBL/GenBank/DDBJ whole genome shotgun (WGS) entry which is preliminary data.</text>
</comment>
<dbReference type="SUPFAM" id="SSF55347">
    <property type="entry name" value="Glyceraldehyde-3-phosphate dehydrogenase-like, C-terminal domain"/>
    <property type="match status" value="1"/>
</dbReference>
<evidence type="ECO:0000256" key="6">
    <source>
        <dbReference type="ARBA" id="ARBA00023277"/>
    </source>
</evidence>
<dbReference type="GO" id="GO:0050661">
    <property type="term" value="F:NADP binding"/>
    <property type="evidence" value="ECO:0007669"/>
    <property type="project" value="UniProtKB-UniRule"/>
</dbReference>
<evidence type="ECO:0000313" key="11">
    <source>
        <dbReference type="Proteomes" id="UP000050909"/>
    </source>
</evidence>
<dbReference type="Proteomes" id="UP000050909">
    <property type="component" value="Unassembled WGS sequence"/>
</dbReference>
<feature type="binding site" evidence="7">
    <location>
        <position position="348"/>
    </location>
    <ligand>
        <name>substrate</name>
    </ligand>
</feature>
<name>A0A0R1GTC2_9LACO</name>
<evidence type="ECO:0000256" key="7">
    <source>
        <dbReference type="HAMAP-Rule" id="MF_00966"/>
    </source>
</evidence>
<evidence type="ECO:0000256" key="1">
    <source>
        <dbReference type="ARBA" id="ARBA00004937"/>
    </source>
</evidence>
<feature type="active site" description="Proton acceptor" evidence="7">
    <location>
        <position position="247"/>
    </location>
</feature>
<dbReference type="Gene3D" id="3.40.50.720">
    <property type="entry name" value="NAD(P)-binding Rossmann-like Domain"/>
    <property type="match status" value="1"/>
</dbReference>
<gene>
    <name evidence="7" type="primary">zwf</name>
    <name evidence="10" type="ORF">FC62_GL001292</name>
</gene>
<feature type="binding site" evidence="7">
    <location>
        <position position="54"/>
    </location>
    <ligand>
        <name>NADP(+)</name>
        <dbReference type="ChEBI" id="CHEBI:58349"/>
    </ligand>
</feature>
<keyword evidence="5 7" id="KW-0560">Oxidoreductase</keyword>
<dbReference type="InterPro" id="IPR022674">
    <property type="entry name" value="G6P_DH_NAD-bd"/>
</dbReference>
<proteinExistence type="inferred from homology"/>
<dbReference type="GO" id="GO:0006006">
    <property type="term" value="P:glucose metabolic process"/>
    <property type="evidence" value="ECO:0007669"/>
    <property type="project" value="UniProtKB-KW"/>
</dbReference>
<keyword evidence="3 7" id="KW-0313">Glucose metabolism</keyword>
<dbReference type="NCBIfam" id="TIGR00871">
    <property type="entry name" value="zwf"/>
    <property type="match status" value="1"/>
</dbReference>
<dbReference type="InterPro" id="IPR036291">
    <property type="entry name" value="NAD(P)-bd_dom_sf"/>
</dbReference>
<dbReference type="GO" id="GO:0005829">
    <property type="term" value="C:cytosol"/>
    <property type="evidence" value="ECO:0007669"/>
    <property type="project" value="TreeGrafter"/>
</dbReference>